<reference evidence="1 2" key="1">
    <citation type="submission" date="2019-01" db="EMBL/GenBank/DDBJ databases">
        <title>Nocardioides guangzhouensis sp. nov., an actinobacterium isolated from soil.</title>
        <authorList>
            <person name="Fu Y."/>
            <person name="Cai Y."/>
            <person name="Lin Z."/>
            <person name="Chen P."/>
        </authorList>
    </citation>
    <scope>NUCLEOTIDE SEQUENCE [LARGE SCALE GENOMIC DNA]</scope>
    <source>
        <strain evidence="1 2">130</strain>
    </source>
</reference>
<protein>
    <submittedName>
        <fullName evidence="1">Uncharacterized protein</fullName>
    </submittedName>
</protein>
<name>A0A4Q4ZBX2_9ACTN</name>
<sequence>MLVGLLIVALSTVILSVGFGALWLFLCHQGEVGEAVLRAARRLHLARPEPEVLPNRPLQAIARDLRRVHRLVQAPGPGESALRRTARLAAYDDLLLQACRALDVPDLLTGVTEGTERDAERLHLQFLLAEAGLDVDPPAQAA</sequence>
<dbReference type="OrthoDB" id="5198389at2"/>
<accession>A0A4Q4ZBX2</accession>
<gene>
    <name evidence="1" type="ORF">EKO23_14835</name>
</gene>
<evidence type="ECO:0000313" key="1">
    <source>
        <dbReference type="EMBL" id="RYP84786.1"/>
    </source>
</evidence>
<organism evidence="1 2">
    <name type="scientific">Nocardioides guangzhouensis</name>
    <dbReference type="NCBI Taxonomy" id="2497878"/>
    <lineage>
        <taxon>Bacteria</taxon>
        <taxon>Bacillati</taxon>
        <taxon>Actinomycetota</taxon>
        <taxon>Actinomycetes</taxon>
        <taxon>Propionibacteriales</taxon>
        <taxon>Nocardioidaceae</taxon>
        <taxon>Nocardioides</taxon>
    </lineage>
</organism>
<proteinExistence type="predicted"/>
<dbReference type="AlphaFoldDB" id="A0A4Q4ZBX2"/>
<evidence type="ECO:0000313" key="2">
    <source>
        <dbReference type="Proteomes" id="UP000295198"/>
    </source>
</evidence>
<dbReference type="RefSeq" id="WP_134718617.1">
    <property type="nucleotide sequence ID" value="NZ_SDKM01000021.1"/>
</dbReference>
<dbReference type="Proteomes" id="UP000295198">
    <property type="component" value="Unassembled WGS sequence"/>
</dbReference>
<keyword evidence="2" id="KW-1185">Reference proteome</keyword>
<comment type="caution">
    <text evidence="1">The sequence shown here is derived from an EMBL/GenBank/DDBJ whole genome shotgun (WGS) entry which is preliminary data.</text>
</comment>
<dbReference type="EMBL" id="SDKM01000021">
    <property type="protein sequence ID" value="RYP84786.1"/>
    <property type="molecule type" value="Genomic_DNA"/>
</dbReference>